<dbReference type="PANTHER" id="PTHR47432:SF1">
    <property type="entry name" value="CELL WALL ASSEMBLY REGULATOR SMI1"/>
    <property type="match status" value="1"/>
</dbReference>
<name>A0ABY3ALJ3_PAEPP</name>
<dbReference type="Gene3D" id="3.40.1580.10">
    <property type="entry name" value="SMI1/KNR4-like"/>
    <property type="match status" value="1"/>
</dbReference>
<gene>
    <name evidence="2" type="ORF">C7Y44_19790</name>
</gene>
<dbReference type="InterPro" id="IPR051873">
    <property type="entry name" value="KNR4/SMI1_regulator"/>
</dbReference>
<dbReference type="InterPro" id="IPR018958">
    <property type="entry name" value="Knr4/Smi1-like_dom"/>
</dbReference>
<dbReference type="SMART" id="SM00860">
    <property type="entry name" value="SMI1_KNR4"/>
    <property type="match status" value="1"/>
</dbReference>
<sequence>MSRSGIILLFSIRHETEGHTIDTEQFVHAFTKWVPRQALATGVQADDFKHIEALTGCMLPDNFKQLYVMHNGELPGEHLLILGFYWLSLQNIEYEIRLQLEIAADYEFDTLSYQKDYIQEVTWNSCWIPFAADGSGNFIALDLVPGPKGTKGQIISCGRDEQEMVVIADSLESFYSFILDQFQAGRCVYDQENQYVLWKTGHLFDELKELLLPTDGADEAEFTNWWSRLDERWKQELIRVLGKEPCSFTPIEAVRFFFVCDEEITDLSPLSTFKNIRELCLLRQSIQDISPILTLVDLKKLSLAQMPTITDISPLTALPALQELSLYKSGVSNIQSLPQFPALKRVGLEGLQLDSLEPLFQCKKLQELSLSDIPESAYEVLSRLKNMKQLEIEGTVRNIDFLANMKKLVSLKLEKAEDGRYDILTTLPKLKHLICSYEVFQATHSRFEQKIQYTLMGKTTESEMETYQDYVMN</sequence>
<dbReference type="Gene3D" id="3.80.10.10">
    <property type="entry name" value="Ribonuclease Inhibitor"/>
    <property type="match status" value="1"/>
</dbReference>
<dbReference type="SUPFAM" id="SSF52058">
    <property type="entry name" value="L domain-like"/>
    <property type="match status" value="1"/>
</dbReference>
<keyword evidence="3" id="KW-1185">Reference proteome</keyword>
<proteinExistence type="predicted"/>
<dbReference type="EMBL" id="SADY01000006">
    <property type="protein sequence ID" value="TQR43399.1"/>
    <property type="molecule type" value="Genomic_DNA"/>
</dbReference>
<dbReference type="InterPro" id="IPR037883">
    <property type="entry name" value="Knr4/Smi1-like_sf"/>
</dbReference>
<evidence type="ECO:0000313" key="2">
    <source>
        <dbReference type="EMBL" id="TQR43399.1"/>
    </source>
</evidence>
<evidence type="ECO:0000313" key="3">
    <source>
        <dbReference type="Proteomes" id="UP000316208"/>
    </source>
</evidence>
<dbReference type="InterPro" id="IPR032675">
    <property type="entry name" value="LRR_dom_sf"/>
</dbReference>
<dbReference type="SUPFAM" id="SSF160631">
    <property type="entry name" value="SMI1/KNR4-like"/>
    <property type="match status" value="1"/>
</dbReference>
<dbReference type="Proteomes" id="UP000316208">
    <property type="component" value="Unassembled WGS sequence"/>
</dbReference>
<dbReference type="PANTHER" id="PTHR47432">
    <property type="entry name" value="CELL WALL ASSEMBLY REGULATOR SMI1"/>
    <property type="match status" value="1"/>
</dbReference>
<evidence type="ECO:0000259" key="1">
    <source>
        <dbReference type="SMART" id="SM00860"/>
    </source>
</evidence>
<comment type="caution">
    <text evidence="2">The sequence shown here is derived from an EMBL/GenBank/DDBJ whole genome shotgun (WGS) entry which is preliminary data.</text>
</comment>
<dbReference type="RefSeq" id="WP_142545259.1">
    <property type="nucleotide sequence ID" value="NZ_SADY01000006.1"/>
</dbReference>
<feature type="domain" description="Knr4/Smi1-like" evidence="1">
    <location>
        <begin position="42"/>
        <end position="180"/>
    </location>
</feature>
<dbReference type="Pfam" id="PF09346">
    <property type="entry name" value="SMI1_KNR4"/>
    <property type="match status" value="1"/>
</dbReference>
<organism evidence="2 3">
    <name type="scientific">Paenibacillus popilliae</name>
    <name type="common">Bacillus popilliae</name>
    <dbReference type="NCBI Taxonomy" id="78057"/>
    <lineage>
        <taxon>Bacteria</taxon>
        <taxon>Bacillati</taxon>
        <taxon>Bacillota</taxon>
        <taxon>Bacilli</taxon>
        <taxon>Bacillales</taxon>
        <taxon>Paenibacillaceae</taxon>
        <taxon>Paenibacillus</taxon>
    </lineage>
</organism>
<protein>
    <recommendedName>
        <fullName evidence="1">Knr4/Smi1-like domain-containing protein</fullName>
    </recommendedName>
</protein>
<reference evidence="2 3" key="1">
    <citation type="submission" date="2018-03" db="EMBL/GenBank/DDBJ databases">
        <title>Aerobic endospore-forming bacteria genome sequencing and assembly.</title>
        <authorList>
            <person name="Cavalcante D.A."/>
            <person name="Driks A."/>
            <person name="Putonti C."/>
            <person name="De-Souza M.T."/>
        </authorList>
    </citation>
    <scope>NUCLEOTIDE SEQUENCE [LARGE SCALE GENOMIC DNA]</scope>
    <source>
        <strain evidence="2 3">SDF0028</strain>
    </source>
</reference>
<accession>A0ABY3ALJ3</accession>